<keyword evidence="7" id="KW-1185">Reference proteome</keyword>
<evidence type="ECO:0000256" key="2">
    <source>
        <dbReference type="ARBA" id="ARBA00011695"/>
    </source>
</evidence>
<dbReference type="SUPFAM" id="SSF46579">
    <property type="entry name" value="Prefoldin"/>
    <property type="match status" value="1"/>
</dbReference>
<dbReference type="InterPro" id="IPR016655">
    <property type="entry name" value="PFD3"/>
</dbReference>
<gene>
    <name evidence="6" type="ORF">L596_007980</name>
</gene>
<sequence>MAAAVATPKMTAEDRVNARRVPAVQPLEDVEKFVEQVGNYSEASAQIENQYKTMKYMQANLMATRERIVDSLPDLKNNLKILHTLTKKKENEKPFTTSFMLADQIYTKAEVKKVENVSLWLGAGVMAEFPINEATDFMQGKVNELSSKAAELAEDLEVIKKRLTTLEVNMANMYNYGVRKRKMQSASK</sequence>
<proteinExistence type="inferred from homology"/>
<comment type="similarity">
    <text evidence="1 4">Belongs to the prefoldin subunit alpha family.</text>
</comment>
<dbReference type="Pfam" id="PF02996">
    <property type="entry name" value="Prefoldin"/>
    <property type="match status" value="1"/>
</dbReference>
<evidence type="ECO:0000256" key="4">
    <source>
        <dbReference type="PIRNR" id="PIRNR016396"/>
    </source>
</evidence>
<dbReference type="GO" id="GO:0015631">
    <property type="term" value="F:tubulin binding"/>
    <property type="evidence" value="ECO:0007669"/>
    <property type="project" value="TreeGrafter"/>
</dbReference>
<dbReference type="GO" id="GO:0007017">
    <property type="term" value="P:microtubule-based process"/>
    <property type="evidence" value="ECO:0007669"/>
    <property type="project" value="TreeGrafter"/>
</dbReference>
<dbReference type="PIRSF" id="PIRSF016396">
    <property type="entry name" value="Prefoldin_subunit_3"/>
    <property type="match status" value="1"/>
</dbReference>
<dbReference type="GO" id="GO:0005737">
    <property type="term" value="C:cytoplasm"/>
    <property type="evidence" value="ECO:0007669"/>
    <property type="project" value="TreeGrafter"/>
</dbReference>
<evidence type="ECO:0000256" key="5">
    <source>
        <dbReference type="SAM" id="Coils"/>
    </source>
</evidence>
<dbReference type="PANTHER" id="PTHR12409">
    <property type="entry name" value="PREFOLDIN SUBUNIT 3"/>
    <property type="match status" value="1"/>
</dbReference>
<name>A0A4U5PBM4_STECR</name>
<protein>
    <recommendedName>
        <fullName evidence="4">Prefoldin subunit 3</fullName>
    </recommendedName>
</protein>
<keyword evidence="5" id="KW-0175">Coiled coil</keyword>
<dbReference type="InterPro" id="IPR009053">
    <property type="entry name" value="Prefoldin"/>
</dbReference>
<dbReference type="GO" id="GO:0007021">
    <property type="term" value="P:tubulin complex assembly"/>
    <property type="evidence" value="ECO:0007669"/>
    <property type="project" value="TreeGrafter"/>
</dbReference>
<dbReference type="PANTHER" id="PTHR12409:SF0">
    <property type="entry name" value="PREFOLDIN SUBUNIT 3"/>
    <property type="match status" value="1"/>
</dbReference>
<dbReference type="EMBL" id="AZBU02000002">
    <property type="protein sequence ID" value="TKR93553.1"/>
    <property type="molecule type" value="Genomic_DNA"/>
</dbReference>
<reference evidence="6 7" key="1">
    <citation type="journal article" date="2015" name="Genome Biol.">
        <title>Comparative genomics of Steinernema reveals deeply conserved gene regulatory networks.</title>
        <authorList>
            <person name="Dillman A.R."/>
            <person name="Macchietto M."/>
            <person name="Porter C.F."/>
            <person name="Rogers A."/>
            <person name="Williams B."/>
            <person name="Antoshechkin I."/>
            <person name="Lee M.M."/>
            <person name="Goodwin Z."/>
            <person name="Lu X."/>
            <person name="Lewis E.E."/>
            <person name="Goodrich-Blair H."/>
            <person name="Stock S.P."/>
            <person name="Adams B.J."/>
            <person name="Sternberg P.W."/>
            <person name="Mortazavi A."/>
        </authorList>
    </citation>
    <scope>NUCLEOTIDE SEQUENCE [LARGE SCALE GENOMIC DNA]</scope>
    <source>
        <strain evidence="6 7">ALL</strain>
    </source>
</reference>
<dbReference type="OrthoDB" id="6375174at2759"/>
<evidence type="ECO:0000313" key="6">
    <source>
        <dbReference type="EMBL" id="TKR93553.1"/>
    </source>
</evidence>
<comment type="subunit">
    <text evidence="2 4">Heterohexamer of two PFD-alpha type and four PFD-beta type subunits.</text>
</comment>
<dbReference type="Gene3D" id="1.10.287.370">
    <property type="match status" value="1"/>
</dbReference>
<comment type="function">
    <text evidence="4">Binds specifically to cytosolic chaperonin (c-CPN) and transfers target proteins to it. Binds to nascent polypeptide chain and promotes folding in an environment in which there are many competing pathways for nonnative proteins.</text>
</comment>
<dbReference type="Proteomes" id="UP000298663">
    <property type="component" value="Unassembled WGS sequence"/>
</dbReference>
<feature type="coiled-coil region" evidence="5">
    <location>
        <begin position="142"/>
        <end position="169"/>
    </location>
</feature>
<dbReference type="InterPro" id="IPR004127">
    <property type="entry name" value="Prefoldin_subunit_alpha"/>
</dbReference>
<comment type="caution">
    <text evidence="6">The sequence shown here is derived from an EMBL/GenBank/DDBJ whole genome shotgun (WGS) entry which is preliminary data.</text>
</comment>
<dbReference type="GO" id="GO:0006457">
    <property type="term" value="P:protein folding"/>
    <property type="evidence" value="ECO:0007669"/>
    <property type="project" value="UniProtKB-UniRule"/>
</dbReference>
<organism evidence="6 7">
    <name type="scientific">Steinernema carpocapsae</name>
    <name type="common">Entomopathogenic nematode</name>
    <dbReference type="NCBI Taxonomy" id="34508"/>
    <lineage>
        <taxon>Eukaryota</taxon>
        <taxon>Metazoa</taxon>
        <taxon>Ecdysozoa</taxon>
        <taxon>Nematoda</taxon>
        <taxon>Chromadorea</taxon>
        <taxon>Rhabditida</taxon>
        <taxon>Tylenchina</taxon>
        <taxon>Panagrolaimomorpha</taxon>
        <taxon>Strongyloidoidea</taxon>
        <taxon>Steinernematidae</taxon>
        <taxon>Steinernema</taxon>
    </lineage>
</organism>
<evidence type="ECO:0000313" key="7">
    <source>
        <dbReference type="Proteomes" id="UP000298663"/>
    </source>
</evidence>
<keyword evidence="3 4" id="KW-0143">Chaperone</keyword>
<dbReference type="CDD" id="cd23156">
    <property type="entry name" value="Prefoldin_3"/>
    <property type="match status" value="1"/>
</dbReference>
<accession>A0A4U5PBM4</accession>
<dbReference type="AlphaFoldDB" id="A0A4U5PBM4"/>
<evidence type="ECO:0000256" key="1">
    <source>
        <dbReference type="ARBA" id="ARBA00010048"/>
    </source>
</evidence>
<dbReference type="STRING" id="34508.A0A4U5PBM4"/>
<reference evidence="6 7" key="2">
    <citation type="journal article" date="2019" name="G3 (Bethesda)">
        <title>Hybrid Assembly of the Genome of the Entomopathogenic Nematode Steinernema carpocapsae Identifies the X-Chromosome.</title>
        <authorList>
            <person name="Serra L."/>
            <person name="Macchietto M."/>
            <person name="Macias-Munoz A."/>
            <person name="McGill C.J."/>
            <person name="Rodriguez I.M."/>
            <person name="Rodriguez B."/>
            <person name="Murad R."/>
            <person name="Mortazavi A."/>
        </authorList>
    </citation>
    <scope>NUCLEOTIDE SEQUENCE [LARGE SCALE GENOMIC DNA]</scope>
    <source>
        <strain evidence="6 7">ALL</strain>
    </source>
</reference>
<evidence type="ECO:0000256" key="3">
    <source>
        <dbReference type="ARBA" id="ARBA00023186"/>
    </source>
</evidence>
<dbReference type="GO" id="GO:0016272">
    <property type="term" value="C:prefoldin complex"/>
    <property type="evidence" value="ECO:0007669"/>
    <property type="project" value="UniProtKB-UniRule"/>
</dbReference>